<dbReference type="OrthoDB" id="3548008at2759"/>
<accession>A0A8H4VYI5</accession>
<dbReference type="Proteomes" id="UP000566819">
    <property type="component" value="Unassembled WGS sequence"/>
</dbReference>
<evidence type="ECO:0000313" key="3">
    <source>
        <dbReference type="Proteomes" id="UP000566819"/>
    </source>
</evidence>
<sequence>MDGEPEPSFITTADPAEIKTSSVPKIRTYLIDPTNQTVSQEALNEIGVAATNYAEHIWLLTFYKQSLLVYGILLEDINVTLEEKISQNETSDDQEKEISNWRENKRIGSEGWKNNLDKLAKAYQKSRYDHGLVIIEPSYVIDATEPIASCDGRPLNQALWIQHQKMMGYRRVEEFAEYLGLLKIGEDNIFSENEDDILTALEGEVKDDNPKPEMAKWTCPIQGCKSKGVFLTNSSRKVHLRTHNLSEKEIENLIPRLYQKAHRQKRGGGVEEKAEDEERSGERKPHGNKSLGALGSDSYLGGNIPTTAEEEGKQPHEDNSSKAFEPDSSTEKSIPAPTEAASSSTPATSGSSSQQAPSSFRAPGTEYRPTRQRDGIASATHRNAPEGLSYKDWEAAHRRADKSSRKDWDKRHLGITWDKALQNLIDEGKLLPGFQDTNP</sequence>
<dbReference type="AlphaFoldDB" id="A0A8H4VYI5"/>
<dbReference type="EMBL" id="JAAMPI010001485">
    <property type="protein sequence ID" value="KAF4625020.1"/>
    <property type="molecule type" value="Genomic_DNA"/>
</dbReference>
<name>A0A8H4VYI5_9HELO</name>
<keyword evidence="3" id="KW-1185">Reference proteome</keyword>
<feature type="compositionally biased region" description="Basic and acidic residues" evidence="1">
    <location>
        <begin position="389"/>
        <end position="408"/>
    </location>
</feature>
<feature type="region of interest" description="Disordered" evidence="1">
    <location>
        <begin position="260"/>
        <end position="408"/>
    </location>
</feature>
<gene>
    <name evidence="2" type="ORF">G7Y89_g13145</name>
</gene>
<evidence type="ECO:0000256" key="1">
    <source>
        <dbReference type="SAM" id="MobiDB-lite"/>
    </source>
</evidence>
<comment type="caution">
    <text evidence="2">The sequence shown here is derived from an EMBL/GenBank/DDBJ whole genome shotgun (WGS) entry which is preliminary data.</text>
</comment>
<protein>
    <submittedName>
        <fullName evidence="2">Uncharacterized protein</fullName>
    </submittedName>
</protein>
<evidence type="ECO:0000313" key="2">
    <source>
        <dbReference type="EMBL" id="KAF4625020.1"/>
    </source>
</evidence>
<proteinExistence type="predicted"/>
<reference evidence="2 3" key="1">
    <citation type="submission" date="2020-03" db="EMBL/GenBank/DDBJ databases">
        <title>Draft Genome Sequence of Cudoniella acicularis.</title>
        <authorList>
            <person name="Buettner E."/>
            <person name="Kellner H."/>
        </authorList>
    </citation>
    <scope>NUCLEOTIDE SEQUENCE [LARGE SCALE GENOMIC DNA]</scope>
    <source>
        <strain evidence="2 3">DSM 108380</strain>
    </source>
</reference>
<organism evidence="2 3">
    <name type="scientific">Cudoniella acicularis</name>
    <dbReference type="NCBI Taxonomy" id="354080"/>
    <lineage>
        <taxon>Eukaryota</taxon>
        <taxon>Fungi</taxon>
        <taxon>Dikarya</taxon>
        <taxon>Ascomycota</taxon>
        <taxon>Pezizomycotina</taxon>
        <taxon>Leotiomycetes</taxon>
        <taxon>Helotiales</taxon>
        <taxon>Tricladiaceae</taxon>
        <taxon>Cudoniella</taxon>
    </lineage>
</organism>
<feature type="compositionally biased region" description="Basic and acidic residues" evidence="1">
    <location>
        <begin position="310"/>
        <end position="320"/>
    </location>
</feature>
<feature type="compositionally biased region" description="Low complexity" evidence="1">
    <location>
        <begin position="333"/>
        <end position="359"/>
    </location>
</feature>